<reference evidence="12 13" key="1">
    <citation type="submission" date="2024-05" db="EMBL/GenBank/DDBJ databases">
        <authorList>
            <person name="Liu Q."/>
            <person name="Xin Y.-H."/>
        </authorList>
    </citation>
    <scope>NUCLEOTIDE SEQUENCE [LARGE SCALE GENOMIC DNA]</scope>
    <source>
        <strain evidence="12 13">CGMCC 1.10181</strain>
    </source>
</reference>
<dbReference type="InterPro" id="IPR025705">
    <property type="entry name" value="Beta_hexosaminidase_sua/sub"/>
</dbReference>
<name>A0ABU9Y465_9SPHN</name>
<comment type="catalytic activity">
    <reaction evidence="1">
        <text>Hydrolysis of terminal non-reducing N-acetyl-D-hexosamine residues in N-acetyl-beta-D-hexosaminides.</text>
        <dbReference type="EC" id="3.2.1.52"/>
    </reaction>
</comment>
<evidence type="ECO:0000256" key="7">
    <source>
        <dbReference type="ARBA" id="ARBA00033000"/>
    </source>
</evidence>
<dbReference type="Pfam" id="PF00728">
    <property type="entry name" value="Glyco_hydro_20"/>
    <property type="match status" value="1"/>
</dbReference>
<evidence type="ECO:0000256" key="8">
    <source>
        <dbReference type="SAM" id="SignalP"/>
    </source>
</evidence>
<evidence type="ECO:0000259" key="11">
    <source>
        <dbReference type="Pfam" id="PF13290"/>
    </source>
</evidence>
<dbReference type="Pfam" id="PF13290">
    <property type="entry name" value="CHB_HEX_C_1"/>
    <property type="match status" value="1"/>
</dbReference>
<evidence type="ECO:0000313" key="12">
    <source>
        <dbReference type="EMBL" id="MEN2790589.1"/>
    </source>
</evidence>
<comment type="similarity">
    <text evidence="2">Belongs to the glycosyl hydrolase 20 family.</text>
</comment>
<dbReference type="InterPro" id="IPR029018">
    <property type="entry name" value="Hex-like_dom2"/>
</dbReference>
<feature type="domain" description="Glycoside hydrolase family 20 catalytic" evidence="9">
    <location>
        <begin position="145"/>
        <end position="489"/>
    </location>
</feature>
<dbReference type="Gene3D" id="3.30.379.10">
    <property type="entry name" value="Chitobiase/beta-hexosaminidase domain 2-like"/>
    <property type="match status" value="1"/>
</dbReference>
<dbReference type="InterPro" id="IPR059177">
    <property type="entry name" value="GH29D-like_dom"/>
</dbReference>
<dbReference type="Gene3D" id="2.60.120.260">
    <property type="entry name" value="Galactose-binding domain-like"/>
    <property type="match status" value="1"/>
</dbReference>
<comment type="caution">
    <text evidence="12">The sequence shown here is derived from an EMBL/GenBank/DDBJ whole genome shotgun (WGS) entry which is preliminary data.</text>
</comment>
<dbReference type="PRINTS" id="PR00738">
    <property type="entry name" value="GLHYDRLASE20"/>
</dbReference>
<dbReference type="PANTHER" id="PTHR22600">
    <property type="entry name" value="BETA-HEXOSAMINIDASE"/>
    <property type="match status" value="1"/>
</dbReference>
<dbReference type="Gene3D" id="3.20.20.80">
    <property type="entry name" value="Glycosidases"/>
    <property type="match status" value="1"/>
</dbReference>
<sequence>MRRFLLAAVMLSCMPAAAWAAPPELSLLPLPAAVTPQAGSFLFGHAKIAADDAGSIAAARRLADLVARSGGPALRLAKGGTIRFRHDESIAGAEAYRLRITPGGATVSAATDAGLFYGATTLWQLIAAARNGRIPALTIDDAPAFTWRGVMLDSARHFQPASYVKQLIDRMAMEKLNVLHWHLTDDQGWRLQIDKYPRLTSVGAWRQPAGAAGVDPKTGKPARYGGFYTKAEVREIVAYAAARHIMVVPEIEMPGHASAAIAAYPRLGVPGHQPPAPLSSWGVIDNLFNSDDSTFSFLDDVLDEVIDLFPSPYIHVGGDEAVKGQWKADPATQARMKALGIATEADLQGWFVARIADHLKQRGRRLVGWDEILEGKVPASATVMSWHGVNGAITAAKSGHDAILAPSPDFYLDHIQSDSHDEPPGRGGVMDWKHIYSFDPAPAALTPDERRHLLGVQVNLWTEHVRTTAYADRMFWPRAAALAELGWTPAARRDWAGFAARLPAEFARYRALGLSYDTTPLEPLARFDSAGGQISVMLRQPADIGVMRYTLDGTAPSARAPVYSGPLALEAGTRLSAQAFAGAGPLGSARSWLVEPALLRTRTAEEMTLCRSGVALRLEDDGATAGARRVHWGDIMHPCWVWTAAPLDGVATISAEVGQVPFNFALGAALSYVVFDKPRTPAGELQIRLDSCTGALIGSIPLGGAAGNSGVSRITGSIAPQTGRHDLCMTFSQAGPDPLWMLDRLTLDPAP</sequence>
<gene>
    <name evidence="12" type="ORF">ABC974_13195</name>
</gene>
<dbReference type="CDD" id="cd06563">
    <property type="entry name" value="GH20_chitobiase-like"/>
    <property type="match status" value="1"/>
</dbReference>
<proteinExistence type="inferred from homology"/>
<evidence type="ECO:0000259" key="10">
    <source>
        <dbReference type="Pfam" id="PF02838"/>
    </source>
</evidence>
<evidence type="ECO:0000256" key="4">
    <source>
        <dbReference type="ARBA" id="ARBA00022801"/>
    </source>
</evidence>
<protein>
    <recommendedName>
        <fullName evidence="3">beta-N-acetylhexosaminidase</fullName>
        <ecNumber evidence="3">3.2.1.52</ecNumber>
    </recommendedName>
    <alternativeName>
        <fullName evidence="6">Beta-N-acetylhexosaminidase</fullName>
    </alternativeName>
    <alternativeName>
        <fullName evidence="7">N-acetyl-beta-glucosaminidase</fullName>
    </alternativeName>
</protein>
<dbReference type="Pfam" id="PF02838">
    <property type="entry name" value="Glyco_hydro_20b"/>
    <property type="match status" value="1"/>
</dbReference>
<feature type="chain" id="PRO_5047339365" description="beta-N-acetylhexosaminidase" evidence="8">
    <location>
        <begin position="21"/>
        <end position="751"/>
    </location>
</feature>
<dbReference type="SUPFAM" id="SSF55545">
    <property type="entry name" value="beta-N-acetylhexosaminidase-like domain"/>
    <property type="match status" value="1"/>
</dbReference>
<dbReference type="SUPFAM" id="SSF51445">
    <property type="entry name" value="(Trans)glycosidases"/>
    <property type="match status" value="1"/>
</dbReference>
<keyword evidence="8" id="KW-0732">Signal</keyword>
<accession>A0ABU9Y465</accession>
<dbReference type="Proteomes" id="UP001419910">
    <property type="component" value="Unassembled WGS sequence"/>
</dbReference>
<dbReference type="EC" id="3.2.1.52" evidence="3"/>
<feature type="domain" description="Beta-hexosaminidase bacterial type N-terminal" evidence="10">
    <location>
        <begin position="26"/>
        <end position="142"/>
    </location>
</feature>
<organism evidence="12 13">
    <name type="scientific">Sphingomonas oligophenolica</name>
    <dbReference type="NCBI Taxonomy" id="301154"/>
    <lineage>
        <taxon>Bacteria</taxon>
        <taxon>Pseudomonadati</taxon>
        <taxon>Pseudomonadota</taxon>
        <taxon>Alphaproteobacteria</taxon>
        <taxon>Sphingomonadales</taxon>
        <taxon>Sphingomonadaceae</taxon>
        <taxon>Sphingomonas</taxon>
    </lineage>
</organism>
<dbReference type="InterPro" id="IPR015883">
    <property type="entry name" value="Glyco_hydro_20_cat"/>
</dbReference>
<evidence type="ECO:0000259" key="9">
    <source>
        <dbReference type="Pfam" id="PF00728"/>
    </source>
</evidence>
<evidence type="ECO:0000256" key="5">
    <source>
        <dbReference type="ARBA" id="ARBA00023295"/>
    </source>
</evidence>
<evidence type="ECO:0000256" key="2">
    <source>
        <dbReference type="ARBA" id="ARBA00006285"/>
    </source>
</evidence>
<keyword evidence="13" id="KW-1185">Reference proteome</keyword>
<dbReference type="PANTHER" id="PTHR22600:SF57">
    <property type="entry name" value="BETA-N-ACETYLHEXOSAMINIDASE"/>
    <property type="match status" value="1"/>
</dbReference>
<feature type="domain" description="GH29D-like beta-sandwich" evidence="11">
    <location>
        <begin position="534"/>
        <end position="584"/>
    </location>
</feature>
<evidence type="ECO:0000256" key="3">
    <source>
        <dbReference type="ARBA" id="ARBA00012663"/>
    </source>
</evidence>
<evidence type="ECO:0000256" key="6">
    <source>
        <dbReference type="ARBA" id="ARBA00030512"/>
    </source>
</evidence>
<evidence type="ECO:0000313" key="13">
    <source>
        <dbReference type="Proteomes" id="UP001419910"/>
    </source>
</evidence>
<keyword evidence="5" id="KW-0326">Glycosidase</keyword>
<feature type="signal peptide" evidence="8">
    <location>
        <begin position="1"/>
        <end position="20"/>
    </location>
</feature>
<dbReference type="InterPro" id="IPR015882">
    <property type="entry name" value="HEX_bac_N"/>
</dbReference>
<dbReference type="EMBL" id="JBDIME010000010">
    <property type="protein sequence ID" value="MEN2790589.1"/>
    <property type="molecule type" value="Genomic_DNA"/>
</dbReference>
<keyword evidence="4" id="KW-0378">Hydrolase</keyword>
<dbReference type="InterPro" id="IPR017853">
    <property type="entry name" value="GH"/>
</dbReference>
<evidence type="ECO:0000256" key="1">
    <source>
        <dbReference type="ARBA" id="ARBA00001231"/>
    </source>
</evidence>
<dbReference type="RefSeq" id="WP_343888334.1">
    <property type="nucleotide sequence ID" value="NZ_BAAAEH010000008.1"/>
</dbReference>